<keyword evidence="3" id="KW-1185">Reference proteome</keyword>
<organism evidence="2 3">
    <name type="scientific">Micromonospora pisi</name>
    <dbReference type="NCBI Taxonomy" id="589240"/>
    <lineage>
        <taxon>Bacteria</taxon>
        <taxon>Bacillati</taxon>
        <taxon>Actinomycetota</taxon>
        <taxon>Actinomycetes</taxon>
        <taxon>Micromonosporales</taxon>
        <taxon>Micromonosporaceae</taxon>
        <taxon>Micromonospora</taxon>
    </lineage>
</organism>
<dbReference type="RefSeq" id="WP_121158061.1">
    <property type="nucleotide sequence ID" value="NZ_RBKT01000001.1"/>
</dbReference>
<name>A0A495JKX0_9ACTN</name>
<evidence type="ECO:0000256" key="1">
    <source>
        <dbReference type="SAM" id="MobiDB-lite"/>
    </source>
</evidence>
<dbReference type="AlphaFoldDB" id="A0A495JKX0"/>
<dbReference type="Proteomes" id="UP000277671">
    <property type="component" value="Unassembled WGS sequence"/>
</dbReference>
<gene>
    <name evidence="2" type="ORF">BDK92_4012</name>
</gene>
<accession>A0A495JKX0</accession>
<evidence type="ECO:0000313" key="2">
    <source>
        <dbReference type="EMBL" id="RKR89656.1"/>
    </source>
</evidence>
<protein>
    <recommendedName>
        <fullName evidence="4">PRC-barrel domain protein</fullName>
    </recommendedName>
</protein>
<comment type="caution">
    <text evidence="2">The sequence shown here is derived from an EMBL/GenBank/DDBJ whole genome shotgun (WGS) entry which is preliminary data.</text>
</comment>
<feature type="region of interest" description="Disordered" evidence="1">
    <location>
        <begin position="40"/>
        <end position="72"/>
    </location>
</feature>
<dbReference type="OrthoDB" id="4947588at2"/>
<sequence length="125" mass="13137">MHSDVPTSPEPIAQVTTGMRVVDPVGEEVGTVVAVRVGDPNAVTAQDPPNGDGVLGDRVPHTESGDEPDVPPDLAARLLRSGYLKVDSPGLLARDLYIEADQIADVNQDVVELTVGRAELVPEAH</sequence>
<proteinExistence type="predicted"/>
<reference evidence="2 3" key="1">
    <citation type="submission" date="2018-10" db="EMBL/GenBank/DDBJ databases">
        <title>Sequencing the genomes of 1000 actinobacteria strains.</title>
        <authorList>
            <person name="Klenk H.-P."/>
        </authorList>
    </citation>
    <scope>NUCLEOTIDE SEQUENCE [LARGE SCALE GENOMIC DNA]</scope>
    <source>
        <strain evidence="2 3">DSM 45175</strain>
    </source>
</reference>
<dbReference type="EMBL" id="RBKT01000001">
    <property type="protein sequence ID" value="RKR89656.1"/>
    <property type="molecule type" value="Genomic_DNA"/>
</dbReference>
<evidence type="ECO:0008006" key="4">
    <source>
        <dbReference type="Google" id="ProtNLM"/>
    </source>
</evidence>
<evidence type="ECO:0000313" key="3">
    <source>
        <dbReference type="Proteomes" id="UP000277671"/>
    </source>
</evidence>